<gene>
    <name evidence="2" type="ORF">BO70DRAFT_111368</name>
</gene>
<dbReference type="AlphaFoldDB" id="A0A317VLE9"/>
<dbReference type="OrthoDB" id="4509321at2759"/>
<protein>
    <submittedName>
        <fullName evidence="2">Uncharacterized protein</fullName>
    </submittedName>
</protein>
<dbReference type="EMBL" id="MSFL01000024">
    <property type="protein sequence ID" value="PWY73692.1"/>
    <property type="molecule type" value="Genomic_DNA"/>
</dbReference>
<sequence length="329" mass="36861">MGKFKWNRETLISYLGGDERDLRGLRIRLTDLLLTHDKLYNSCSRASGRSQQQEFILSVISDLPDYVQDASSNLRRMQGIMGLVCVIKRDHKAKQRLMMTAPTGNYLDIKRYDSSDSAGEESDGSEAAHETRARVVATGNETETESEPIEFTRQSSPAVTLTRSLYYNDLETDRASTIAYSVGPVERKLKDESSTPGAEGPKLRAGYLEEQSPHLYHDLLSRNIWVINEVNSSRHGLCTVQELTAGLVSVDTVPLLTELNFPDWLLIVKNQCGYDATVHRLEYRPSAKESPAGRPMTVPVGSSSQWRGALNAQLRAKMVVDPVFYLVFK</sequence>
<evidence type="ECO:0000256" key="1">
    <source>
        <dbReference type="SAM" id="MobiDB-lite"/>
    </source>
</evidence>
<reference evidence="2 3" key="1">
    <citation type="submission" date="2016-12" db="EMBL/GenBank/DDBJ databases">
        <title>The genomes of Aspergillus section Nigri reveals drivers in fungal speciation.</title>
        <authorList>
            <consortium name="DOE Joint Genome Institute"/>
            <person name="Vesth T.C."/>
            <person name="Nybo J."/>
            <person name="Theobald S."/>
            <person name="Brandl J."/>
            <person name="Frisvad J.C."/>
            <person name="Nielsen K.F."/>
            <person name="Lyhne E.K."/>
            <person name="Kogle M.E."/>
            <person name="Kuo A."/>
            <person name="Riley R."/>
            <person name="Clum A."/>
            <person name="Nolan M."/>
            <person name="Lipzen A."/>
            <person name="Salamov A."/>
            <person name="Henrissat B."/>
            <person name="Wiebenga A."/>
            <person name="De Vries R.P."/>
            <person name="Grigoriev I.V."/>
            <person name="Mortensen U.H."/>
            <person name="Andersen M.R."/>
            <person name="Baker S.E."/>
        </authorList>
    </citation>
    <scope>NUCLEOTIDE SEQUENCE [LARGE SCALE GENOMIC DNA]</scope>
    <source>
        <strain evidence="2 3">CBS 117.55</strain>
    </source>
</reference>
<organism evidence="2 3">
    <name type="scientific">Aspergillus heteromorphus CBS 117.55</name>
    <dbReference type="NCBI Taxonomy" id="1448321"/>
    <lineage>
        <taxon>Eukaryota</taxon>
        <taxon>Fungi</taxon>
        <taxon>Dikarya</taxon>
        <taxon>Ascomycota</taxon>
        <taxon>Pezizomycotina</taxon>
        <taxon>Eurotiomycetes</taxon>
        <taxon>Eurotiomycetidae</taxon>
        <taxon>Eurotiales</taxon>
        <taxon>Aspergillaceae</taxon>
        <taxon>Aspergillus</taxon>
        <taxon>Aspergillus subgen. Circumdati</taxon>
    </lineage>
</organism>
<comment type="caution">
    <text evidence="2">The sequence shown here is derived from an EMBL/GenBank/DDBJ whole genome shotgun (WGS) entry which is preliminary data.</text>
</comment>
<name>A0A317VLE9_9EURO</name>
<feature type="region of interest" description="Disordered" evidence="1">
    <location>
        <begin position="113"/>
        <end position="154"/>
    </location>
</feature>
<evidence type="ECO:0000313" key="2">
    <source>
        <dbReference type="EMBL" id="PWY73692.1"/>
    </source>
</evidence>
<dbReference type="Proteomes" id="UP000247233">
    <property type="component" value="Unassembled WGS sequence"/>
</dbReference>
<evidence type="ECO:0000313" key="3">
    <source>
        <dbReference type="Proteomes" id="UP000247233"/>
    </source>
</evidence>
<dbReference type="RefSeq" id="XP_025396863.1">
    <property type="nucleotide sequence ID" value="XM_025537880.1"/>
</dbReference>
<dbReference type="GeneID" id="37060117"/>
<dbReference type="VEuPathDB" id="FungiDB:BO70DRAFT_111368"/>
<keyword evidence="3" id="KW-1185">Reference proteome</keyword>
<accession>A0A317VLE9</accession>
<proteinExistence type="predicted"/>